<dbReference type="OMA" id="DIHACHP"/>
<dbReference type="InterPro" id="IPR055915">
    <property type="entry name" value="DUF7492"/>
</dbReference>
<evidence type="ECO:0000313" key="4">
    <source>
        <dbReference type="EMBL" id="CAZ79615.1"/>
    </source>
</evidence>
<name>D5G522_TUBMM</name>
<gene>
    <name evidence="4" type="ORF">GSTUM_00000330001</name>
</gene>
<dbReference type="Proteomes" id="UP000006911">
    <property type="component" value="Unassembled WGS sequence"/>
</dbReference>
<dbReference type="STRING" id="656061.D5G522"/>
<evidence type="ECO:0000259" key="3">
    <source>
        <dbReference type="Pfam" id="PF24320"/>
    </source>
</evidence>
<dbReference type="HOGENOM" id="CLU_839893_0_0_1"/>
<accession>D5G522</accession>
<protein>
    <submittedName>
        <fullName evidence="4">(Perigord truffle) hypothetical protein</fullName>
    </submittedName>
</protein>
<evidence type="ECO:0000256" key="2">
    <source>
        <dbReference type="SAM" id="SignalP"/>
    </source>
</evidence>
<dbReference type="KEGG" id="tml:GSTUM_00000330001"/>
<feature type="region of interest" description="Disordered" evidence="1">
    <location>
        <begin position="242"/>
        <end position="262"/>
    </location>
</feature>
<dbReference type="PANTHER" id="PTHR35559:SF1">
    <property type="entry name" value="CHITIN-BINDING TYPE-4 DOMAIN-CONTAINING PROTEIN"/>
    <property type="match status" value="1"/>
</dbReference>
<evidence type="ECO:0000256" key="1">
    <source>
        <dbReference type="SAM" id="MobiDB-lite"/>
    </source>
</evidence>
<keyword evidence="2" id="KW-0732">Signal</keyword>
<reference evidence="4 5" key="1">
    <citation type="journal article" date="2010" name="Nature">
        <title>Perigord black truffle genome uncovers evolutionary origins and mechanisms of symbiosis.</title>
        <authorList>
            <person name="Martin F."/>
            <person name="Kohler A."/>
            <person name="Murat C."/>
            <person name="Balestrini R."/>
            <person name="Coutinho P.M."/>
            <person name="Jaillon O."/>
            <person name="Montanini B."/>
            <person name="Morin E."/>
            <person name="Noel B."/>
            <person name="Percudani R."/>
            <person name="Porcel B."/>
            <person name="Rubini A."/>
            <person name="Amicucci A."/>
            <person name="Amselem J."/>
            <person name="Anthouard V."/>
            <person name="Arcioni S."/>
            <person name="Artiguenave F."/>
            <person name="Aury J.M."/>
            <person name="Ballario P."/>
            <person name="Bolchi A."/>
            <person name="Brenna A."/>
            <person name="Brun A."/>
            <person name="Buee M."/>
            <person name="Cantarel B."/>
            <person name="Chevalier G."/>
            <person name="Couloux A."/>
            <person name="Da Silva C."/>
            <person name="Denoeud F."/>
            <person name="Duplessis S."/>
            <person name="Ghignone S."/>
            <person name="Hilselberger B."/>
            <person name="Iotti M."/>
            <person name="Marcais B."/>
            <person name="Mello A."/>
            <person name="Miranda M."/>
            <person name="Pacioni G."/>
            <person name="Quesneville H."/>
            <person name="Riccioni C."/>
            <person name="Ruotolo R."/>
            <person name="Splivallo R."/>
            <person name="Stocchi V."/>
            <person name="Tisserant E."/>
            <person name="Viscomi A.R."/>
            <person name="Zambonelli A."/>
            <person name="Zampieri E."/>
            <person name="Henrissat B."/>
            <person name="Lebrun M.H."/>
            <person name="Paolocci F."/>
            <person name="Bonfante P."/>
            <person name="Ottonello S."/>
            <person name="Wincker P."/>
        </authorList>
    </citation>
    <scope>NUCLEOTIDE SEQUENCE [LARGE SCALE GENOMIC DNA]</scope>
    <source>
        <strain evidence="4 5">Mel28</strain>
    </source>
</reference>
<feature type="chain" id="PRO_5003072212" evidence="2">
    <location>
        <begin position="19"/>
        <end position="331"/>
    </location>
</feature>
<dbReference type="AlphaFoldDB" id="D5G522"/>
<dbReference type="RefSeq" id="XP_002835458.1">
    <property type="nucleotide sequence ID" value="XM_002835412.1"/>
</dbReference>
<evidence type="ECO:0000313" key="5">
    <source>
        <dbReference type="Proteomes" id="UP000006911"/>
    </source>
</evidence>
<feature type="domain" description="DUF7492" evidence="3">
    <location>
        <begin position="17"/>
        <end position="146"/>
    </location>
</feature>
<dbReference type="GeneID" id="9186313"/>
<dbReference type="PANTHER" id="PTHR35559">
    <property type="entry name" value="CHITIN-BINDING TYPE-4 DOMAIN-CONTAINING PROTEIN"/>
    <property type="match status" value="1"/>
</dbReference>
<sequence length="331" mass="36473">MKIQLASLISVLAASASAHSWLECVDTDVANYEAARANPDLEVQQTCKGYPRNKVNNNDWIQESKTYLWDLNNNSLNPDGLACRPSQTNNYPAGVPMTTAKPGQTLRMRHWGNGHSRYDMGSPLHKDPGVVRLYYPGKKETDIKLKSELVEQNWIRGAQANFSGNAIIQITGDKMNEKANYFDFVVPNWENGRHSLVWAWAWEKSIASNPANFNPTTDYNNALMNSWTTCFDILIEGSTATGSTDTGSTSQPSTSSSAPATSMCSSKTCLKGGMAANPCTGSDCPPCWYAAGDNYNCFDYKDGKCPFGGAYDCDKNLQTRGATRFERTPFK</sequence>
<keyword evidence="5" id="KW-1185">Reference proteome</keyword>
<organism evidence="4 5">
    <name type="scientific">Tuber melanosporum (strain Mel28)</name>
    <name type="common">Perigord black truffle</name>
    <dbReference type="NCBI Taxonomy" id="656061"/>
    <lineage>
        <taxon>Eukaryota</taxon>
        <taxon>Fungi</taxon>
        <taxon>Dikarya</taxon>
        <taxon>Ascomycota</taxon>
        <taxon>Pezizomycotina</taxon>
        <taxon>Pezizomycetes</taxon>
        <taxon>Pezizales</taxon>
        <taxon>Tuberaceae</taxon>
        <taxon>Tuber</taxon>
    </lineage>
</organism>
<dbReference type="InParanoid" id="D5G522"/>
<feature type="signal peptide" evidence="2">
    <location>
        <begin position="1"/>
        <end position="18"/>
    </location>
</feature>
<proteinExistence type="predicted"/>
<dbReference type="eggNOG" id="ENOG502SVVD">
    <property type="taxonomic scope" value="Eukaryota"/>
</dbReference>
<dbReference type="Pfam" id="PF24320">
    <property type="entry name" value="DUF7492"/>
    <property type="match status" value="1"/>
</dbReference>
<dbReference type="EMBL" id="FN429995">
    <property type="protein sequence ID" value="CAZ79615.1"/>
    <property type="molecule type" value="Genomic_DNA"/>
</dbReference>